<keyword evidence="1" id="KW-0812">Transmembrane</keyword>
<evidence type="ECO:0000313" key="2">
    <source>
        <dbReference type="EMBL" id="VDK63480.1"/>
    </source>
</evidence>
<reference evidence="4" key="1">
    <citation type="submission" date="2016-06" db="UniProtKB">
        <authorList>
            <consortium name="WormBaseParasite"/>
        </authorList>
    </citation>
    <scope>IDENTIFICATION</scope>
</reference>
<reference evidence="2 3" key="2">
    <citation type="submission" date="2018-11" db="EMBL/GenBank/DDBJ databases">
        <authorList>
            <consortium name="Pathogen Informatics"/>
        </authorList>
    </citation>
    <scope>NUCLEOTIDE SEQUENCE [LARGE SCALE GENOMIC DNA]</scope>
</reference>
<protein>
    <submittedName>
        <fullName evidence="4">IL4_i_Ig domain-containing protein</fullName>
    </submittedName>
</protein>
<dbReference type="OrthoDB" id="5790750at2759"/>
<dbReference type="EMBL" id="UYRT01025306">
    <property type="protein sequence ID" value="VDK63480.1"/>
    <property type="molecule type" value="Genomic_DNA"/>
</dbReference>
<gene>
    <name evidence="2" type="ORF">GPUH_LOCUS8557</name>
</gene>
<keyword evidence="3" id="KW-1185">Reference proteome</keyword>
<dbReference type="Proteomes" id="UP000271098">
    <property type="component" value="Unassembled WGS sequence"/>
</dbReference>
<dbReference type="AlphaFoldDB" id="A0A183DIL7"/>
<evidence type="ECO:0000313" key="3">
    <source>
        <dbReference type="Proteomes" id="UP000271098"/>
    </source>
</evidence>
<evidence type="ECO:0000313" key="4">
    <source>
        <dbReference type="WBParaSite" id="GPUH_0000856801-mRNA-1"/>
    </source>
</evidence>
<keyword evidence="1" id="KW-1133">Transmembrane helix</keyword>
<dbReference type="WBParaSite" id="GPUH_0000856801-mRNA-1">
    <property type="protein sequence ID" value="GPUH_0000856801-mRNA-1"/>
    <property type="gene ID" value="GPUH_0000856801"/>
</dbReference>
<organism evidence="4">
    <name type="scientific">Gongylonema pulchrum</name>
    <dbReference type="NCBI Taxonomy" id="637853"/>
    <lineage>
        <taxon>Eukaryota</taxon>
        <taxon>Metazoa</taxon>
        <taxon>Ecdysozoa</taxon>
        <taxon>Nematoda</taxon>
        <taxon>Chromadorea</taxon>
        <taxon>Rhabditida</taxon>
        <taxon>Spirurina</taxon>
        <taxon>Spiruromorpha</taxon>
        <taxon>Spiruroidea</taxon>
        <taxon>Gongylonematidae</taxon>
        <taxon>Gongylonema</taxon>
    </lineage>
</organism>
<keyword evidence="1" id="KW-0472">Membrane</keyword>
<proteinExistence type="predicted"/>
<accession>A0A183DIL7</accession>
<name>A0A183DIL7_9BILA</name>
<sequence length="161" mass="18801">MQIIHRCGTIIPRDIMCTETLTCTEFHRSWWMQMRDHTNSIIAYMRRHSFPYKDVELSNEQLLSSQYSLKLRPMLCKEEQSAGFLLDSRSESWPIRCLWTGNDLNATCAPAPPRNSSIYYIAPNVWRKQVRVCLFHVLVSVVHLIVCLLSLQNFHSCSNSH</sequence>
<feature type="transmembrane region" description="Helical" evidence="1">
    <location>
        <begin position="132"/>
        <end position="151"/>
    </location>
</feature>
<evidence type="ECO:0000256" key="1">
    <source>
        <dbReference type="SAM" id="Phobius"/>
    </source>
</evidence>